<organism evidence="2 3">
    <name type="scientific">Paramecium pentaurelia</name>
    <dbReference type="NCBI Taxonomy" id="43138"/>
    <lineage>
        <taxon>Eukaryota</taxon>
        <taxon>Sar</taxon>
        <taxon>Alveolata</taxon>
        <taxon>Ciliophora</taxon>
        <taxon>Intramacronucleata</taxon>
        <taxon>Oligohymenophorea</taxon>
        <taxon>Peniculida</taxon>
        <taxon>Parameciidae</taxon>
        <taxon>Paramecium</taxon>
    </lineage>
</organism>
<evidence type="ECO:0000313" key="2">
    <source>
        <dbReference type="EMBL" id="CAD8214790.1"/>
    </source>
</evidence>
<name>A0A8S1YLT1_9CILI</name>
<dbReference type="InterPro" id="IPR006571">
    <property type="entry name" value="TLDc_dom"/>
</dbReference>
<reference evidence="2" key="1">
    <citation type="submission" date="2021-01" db="EMBL/GenBank/DDBJ databases">
        <authorList>
            <consortium name="Genoscope - CEA"/>
            <person name="William W."/>
        </authorList>
    </citation>
    <scope>NUCLEOTIDE SEQUENCE</scope>
</reference>
<dbReference type="EMBL" id="CAJJDO010000250">
    <property type="protein sequence ID" value="CAD8214790.1"/>
    <property type="molecule type" value="Genomic_DNA"/>
</dbReference>
<evidence type="ECO:0000313" key="3">
    <source>
        <dbReference type="Proteomes" id="UP000689195"/>
    </source>
</evidence>
<comment type="caution">
    <text evidence="2">The sequence shown here is derived from an EMBL/GenBank/DDBJ whole genome shotgun (WGS) entry which is preliminary data.</text>
</comment>
<feature type="domain" description="TLDc" evidence="1">
    <location>
        <begin position="1"/>
        <end position="120"/>
    </location>
</feature>
<proteinExistence type="predicted"/>
<dbReference type="PANTHER" id="PTHR23354">
    <property type="entry name" value="NUCLEOLAR PROTEIN 7/ESTROGEN RECEPTOR COACTIVATOR-RELATED"/>
    <property type="match status" value="1"/>
</dbReference>
<dbReference type="Proteomes" id="UP000689195">
    <property type="component" value="Unassembled WGS sequence"/>
</dbReference>
<dbReference type="Pfam" id="PF07534">
    <property type="entry name" value="TLD"/>
    <property type="match status" value="1"/>
</dbReference>
<protein>
    <recommendedName>
        <fullName evidence="1">TLDc domain-containing protein</fullName>
    </recommendedName>
</protein>
<dbReference type="OrthoDB" id="10001977at2759"/>
<evidence type="ECO:0000259" key="1">
    <source>
        <dbReference type="Pfam" id="PF07534"/>
    </source>
</evidence>
<dbReference type="AlphaFoldDB" id="A0A8S1YLT1"/>
<accession>A0A8S1YLT1</accession>
<dbReference type="PANTHER" id="PTHR23354:SF122">
    <property type="entry name" value="GTPASE-ACTIVATING PROTEIN SKYWALKER"/>
    <property type="match status" value="1"/>
</dbReference>
<keyword evidence="3" id="KW-1185">Reference proteome</keyword>
<gene>
    <name evidence="2" type="ORF">PPENT_87.1.T2500006</name>
</gene>
<sequence>MIFKSKSGYIFGGFSPCKWQQQQYKSQSINDDSLSSFIFSQTHDQIYPLKQAQKFYAICCSANNGLAFGRDLVIDSNFQNGSSYLGETYYWDDQYKQNDQKIHLFGSLTPNITELEVYEVY</sequence>